<gene>
    <name evidence="7" type="ORF">MFLO_12431</name>
</gene>
<dbReference type="InterPro" id="IPR006464">
    <property type="entry name" value="AcTrfase_RimI/Ard1"/>
</dbReference>
<comment type="caution">
    <text evidence="7">The sequence shown here is derived from an EMBL/GenBank/DDBJ whole genome shotgun (WGS) entry which is preliminary data.</text>
</comment>
<dbReference type="InterPro" id="IPR016181">
    <property type="entry name" value="Acyl_CoA_acyltransferase"/>
</dbReference>
<dbReference type="PANTHER" id="PTHR43420:SF44">
    <property type="entry name" value="ACETYLTRANSFERASE YPEA"/>
    <property type="match status" value="1"/>
</dbReference>
<accession>A0ABN0RCU1</accession>
<keyword evidence="8" id="KW-1185">Reference proteome</keyword>
<protein>
    <recommendedName>
        <fullName evidence="5">[Ribosomal protein bS18]-alanine N-acetyltransferase</fullName>
        <ecNumber evidence="5">2.3.1.266</ecNumber>
    </recommendedName>
</protein>
<dbReference type="Proteomes" id="UP000019249">
    <property type="component" value="Unassembled WGS sequence"/>
</dbReference>
<comment type="catalytic activity">
    <reaction evidence="5">
        <text>N-terminal L-alanyl-[ribosomal protein bS18] + acetyl-CoA = N-terminal N(alpha)-acetyl-L-alanyl-[ribosomal protein bS18] + CoA + H(+)</text>
        <dbReference type="Rhea" id="RHEA:43756"/>
        <dbReference type="Rhea" id="RHEA-COMP:10676"/>
        <dbReference type="Rhea" id="RHEA-COMP:10677"/>
        <dbReference type="ChEBI" id="CHEBI:15378"/>
        <dbReference type="ChEBI" id="CHEBI:57287"/>
        <dbReference type="ChEBI" id="CHEBI:57288"/>
        <dbReference type="ChEBI" id="CHEBI:64718"/>
        <dbReference type="ChEBI" id="CHEBI:83683"/>
        <dbReference type="EC" id="2.3.1.266"/>
    </reaction>
</comment>
<dbReference type="Pfam" id="PF00583">
    <property type="entry name" value="Acetyltransf_1"/>
    <property type="match status" value="1"/>
</dbReference>
<dbReference type="CDD" id="cd04301">
    <property type="entry name" value="NAT_SF"/>
    <property type="match status" value="1"/>
</dbReference>
<dbReference type="InterPro" id="IPR050680">
    <property type="entry name" value="YpeA/RimI_acetyltransf"/>
</dbReference>
<evidence type="ECO:0000256" key="1">
    <source>
        <dbReference type="ARBA" id="ARBA00005395"/>
    </source>
</evidence>
<dbReference type="PANTHER" id="PTHR43420">
    <property type="entry name" value="ACETYLTRANSFERASE"/>
    <property type="match status" value="1"/>
</dbReference>
<comment type="subcellular location">
    <subcellularLocation>
        <location evidence="5">Cytoplasm</location>
    </subcellularLocation>
</comment>
<dbReference type="InterPro" id="IPR000182">
    <property type="entry name" value="GNAT_dom"/>
</dbReference>
<evidence type="ECO:0000256" key="3">
    <source>
        <dbReference type="ARBA" id="ARBA00022679"/>
    </source>
</evidence>
<proteinExistence type="inferred from homology"/>
<dbReference type="PROSITE" id="PS51186">
    <property type="entry name" value="GNAT"/>
    <property type="match status" value="1"/>
</dbReference>
<evidence type="ECO:0000259" key="6">
    <source>
        <dbReference type="PROSITE" id="PS51186"/>
    </source>
</evidence>
<evidence type="ECO:0000256" key="5">
    <source>
        <dbReference type="RuleBase" id="RU363094"/>
    </source>
</evidence>
<sequence length="147" mass="16858">MLTFREAELKDVPALLRLERAVFSTPWSEEAFLAELATNQYAHYILALKDGKVIGYAGIWLVLDEGHITNVAIHPEHQGHHHGEALMRELIRIAFEHGAVHLTLEVRVTNTIAQNLYRKLKFQDGALRKNYYPDNQEDALVMWVDLS</sequence>
<dbReference type="EC" id="2.3.1.266" evidence="5"/>
<evidence type="ECO:0000313" key="7">
    <source>
        <dbReference type="EMBL" id="EUJ28203.1"/>
    </source>
</evidence>
<keyword evidence="3" id="KW-0808">Transferase</keyword>
<name>A0ABN0RCU1_9LIST</name>
<reference evidence="7 8" key="1">
    <citation type="journal article" date="2014" name="Int. J. Syst. Evol. Microbiol.">
        <title>Listeria floridensis sp. nov., Listeria aquatica sp. nov., Listeria cornellensis sp. nov., Listeria riparia sp. nov. and Listeria grandensis sp. nov., from agricultural and natural environments.</title>
        <authorList>
            <person name="den Bakker H.C."/>
            <person name="Warchocki S."/>
            <person name="Wright E.M."/>
            <person name="Allred A.F."/>
            <person name="Ahlstrom C."/>
            <person name="Manuel C.S."/>
            <person name="Stasiewicz M.J."/>
            <person name="Burrell A."/>
            <person name="Roof S."/>
            <person name="Strawn L."/>
            <person name="Fortes E.D."/>
            <person name="Nightingale K.K."/>
            <person name="Kephart D."/>
            <person name="Wiedmann M."/>
        </authorList>
    </citation>
    <scope>NUCLEOTIDE SEQUENCE [LARGE SCALE GENOMIC DNA]</scope>
    <source>
        <strain evidence="7 8">FSL S10-1187</strain>
    </source>
</reference>
<comment type="function">
    <text evidence="5">Acetylates the N-terminal alanine of ribosomal protein bS18.</text>
</comment>
<dbReference type="NCBIfam" id="TIGR01575">
    <property type="entry name" value="rimI"/>
    <property type="match status" value="1"/>
</dbReference>
<evidence type="ECO:0000256" key="2">
    <source>
        <dbReference type="ARBA" id="ARBA00022490"/>
    </source>
</evidence>
<feature type="domain" description="N-acetyltransferase" evidence="6">
    <location>
        <begin position="2"/>
        <end position="147"/>
    </location>
</feature>
<dbReference type="RefSeq" id="WP_036098025.1">
    <property type="nucleotide sequence ID" value="NZ_AODF01000029.1"/>
</dbReference>
<organism evidence="7 8">
    <name type="scientific">Listeria floridensis FSL S10-1187</name>
    <dbReference type="NCBI Taxonomy" id="1265817"/>
    <lineage>
        <taxon>Bacteria</taxon>
        <taxon>Bacillati</taxon>
        <taxon>Bacillota</taxon>
        <taxon>Bacilli</taxon>
        <taxon>Bacillales</taxon>
        <taxon>Listeriaceae</taxon>
        <taxon>Listeria</taxon>
    </lineage>
</organism>
<evidence type="ECO:0000313" key="8">
    <source>
        <dbReference type="Proteomes" id="UP000019249"/>
    </source>
</evidence>
<dbReference type="EMBL" id="AODF01000029">
    <property type="protein sequence ID" value="EUJ28203.1"/>
    <property type="molecule type" value="Genomic_DNA"/>
</dbReference>
<dbReference type="SUPFAM" id="SSF55729">
    <property type="entry name" value="Acyl-CoA N-acyltransferases (Nat)"/>
    <property type="match status" value="1"/>
</dbReference>
<evidence type="ECO:0000256" key="4">
    <source>
        <dbReference type="ARBA" id="ARBA00023315"/>
    </source>
</evidence>
<keyword evidence="2 5" id="KW-0963">Cytoplasm</keyword>
<dbReference type="Gene3D" id="3.40.630.30">
    <property type="match status" value="1"/>
</dbReference>
<comment type="similarity">
    <text evidence="1 5">Belongs to the acetyltransferase family. RimI subfamily.</text>
</comment>
<keyword evidence="4" id="KW-0012">Acyltransferase</keyword>